<dbReference type="InterPro" id="IPR050378">
    <property type="entry name" value="Metallo-dep_Hydrolases_sf"/>
</dbReference>
<protein>
    <submittedName>
        <fullName evidence="6">Dihydropyrimidinase</fullName>
        <ecNumber evidence="6">3.5.2.2</ecNumber>
    </submittedName>
</protein>
<dbReference type="PANTHER" id="PTHR11647">
    <property type="entry name" value="HYDRANTOINASE/DIHYDROPYRIMIDINASE FAMILY MEMBER"/>
    <property type="match status" value="1"/>
</dbReference>
<keyword evidence="3" id="KW-0479">Metal-binding</keyword>
<evidence type="ECO:0000313" key="7">
    <source>
        <dbReference type="Proteomes" id="UP001595583"/>
    </source>
</evidence>
<evidence type="ECO:0000256" key="2">
    <source>
        <dbReference type="ARBA" id="ARBA00008829"/>
    </source>
</evidence>
<accession>A0ABV7K7T4</accession>
<gene>
    <name evidence="6" type="primary">hydA</name>
    <name evidence="6" type="ORF">ACFOHJ_04170</name>
</gene>
<evidence type="ECO:0000256" key="4">
    <source>
        <dbReference type="ARBA" id="ARBA00022801"/>
    </source>
</evidence>
<evidence type="ECO:0000259" key="5">
    <source>
        <dbReference type="Pfam" id="PF01979"/>
    </source>
</evidence>
<keyword evidence="4 6" id="KW-0378">Hydrolase</keyword>
<feature type="domain" description="Amidohydrolase-related" evidence="5">
    <location>
        <begin position="48"/>
        <end position="434"/>
    </location>
</feature>
<dbReference type="RefSeq" id="WP_378218829.1">
    <property type="nucleotide sequence ID" value="NZ_JBHRTK010000004.1"/>
</dbReference>
<evidence type="ECO:0000256" key="1">
    <source>
        <dbReference type="ARBA" id="ARBA00001947"/>
    </source>
</evidence>
<dbReference type="SUPFAM" id="SSF51556">
    <property type="entry name" value="Metallo-dependent hydrolases"/>
    <property type="match status" value="1"/>
</dbReference>
<comment type="similarity">
    <text evidence="2">Belongs to the metallo-dependent hydrolases superfamily. Hydantoinase/dihydropyrimidinase family.</text>
</comment>
<dbReference type="Pfam" id="PF01979">
    <property type="entry name" value="Amidohydro_1"/>
    <property type="match status" value="1"/>
</dbReference>
<name>A0ABV7K7T4_9HYPH</name>
<dbReference type="InterPro" id="IPR011059">
    <property type="entry name" value="Metal-dep_hydrolase_composite"/>
</dbReference>
<dbReference type="InterPro" id="IPR006680">
    <property type="entry name" value="Amidohydro-rel"/>
</dbReference>
<evidence type="ECO:0000313" key="6">
    <source>
        <dbReference type="EMBL" id="MFC3205397.1"/>
    </source>
</evidence>
<proteinExistence type="inferred from homology"/>
<dbReference type="PANTHER" id="PTHR11647:SF1">
    <property type="entry name" value="COLLAPSIN RESPONSE MEDIATOR PROTEIN"/>
    <property type="match status" value="1"/>
</dbReference>
<dbReference type="Proteomes" id="UP001595583">
    <property type="component" value="Unassembled WGS sequence"/>
</dbReference>
<dbReference type="InterPro" id="IPR032466">
    <property type="entry name" value="Metal_Hydrolase"/>
</dbReference>
<sequence>MHDLVVRGGRVALEDGWAECDIGITDGRIAELGAGIRADTAVDAGGRWVLPGGIDAHCHLDQPSWGGAASADDFESGSIAAAFGGTTCMVPFAMPGPGMTSIDAFDRAMRCAAGRSVIDYGLHGVVTAGTGADLARQFDVLAWQGVTSIKVFMTYEGFAVGDETLLAVLDEARTQGFIVMVHAENDAAIRRTRKRLIELGRTDLRYHAVAHASVVEREATHRAVALAEITGTRLVVVHVSCRQSAEEVFRGQQRGARVFAETCPQYLFLSAADLDRDAEQAARYVFSPPARAPSDQAYLWEALARGDIALWSSDHSPSMLADKLGNDGAPAFHKAVSGIPGIETRLPLLFSEGLVTGRLSLQRYLAVTCGNAAGLYGLDHVKGCIAVGLDADLAIWDPAVQWRLTREVMHSRVDYTPYEGRMVTGKPVTTLVRGIPVVLDGNLCPTTDVGRFVPRKAGAPRDNPIAIEDTTPWLDT</sequence>
<dbReference type="EC" id="3.5.2.2" evidence="6"/>
<reference evidence="7" key="1">
    <citation type="journal article" date="2019" name="Int. J. Syst. Evol. Microbiol.">
        <title>The Global Catalogue of Microorganisms (GCM) 10K type strain sequencing project: providing services to taxonomists for standard genome sequencing and annotation.</title>
        <authorList>
            <consortium name="The Broad Institute Genomics Platform"/>
            <consortium name="The Broad Institute Genome Sequencing Center for Infectious Disease"/>
            <person name="Wu L."/>
            <person name="Ma J."/>
        </authorList>
    </citation>
    <scope>NUCLEOTIDE SEQUENCE [LARGE SCALE GENOMIC DNA]</scope>
    <source>
        <strain evidence="7">KCTC 52165</strain>
    </source>
</reference>
<dbReference type="Gene3D" id="3.20.20.140">
    <property type="entry name" value="Metal-dependent hydrolases"/>
    <property type="match status" value="1"/>
</dbReference>
<dbReference type="InterPro" id="IPR011778">
    <property type="entry name" value="Hydantoinase/dihydroPyrase"/>
</dbReference>
<dbReference type="GO" id="GO:0004157">
    <property type="term" value="F:dihydropyrimidinase activity"/>
    <property type="evidence" value="ECO:0007669"/>
    <property type="project" value="UniProtKB-EC"/>
</dbReference>
<dbReference type="SUPFAM" id="SSF51338">
    <property type="entry name" value="Composite domain of metallo-dependent hydrolases"/>
    <property type="match status" value="1"/>
</dbReference>
<comment type="caution">
    <text evidence="6">The sequence shown here is derived from an EMBL/GenBank/DDBJ whole genome shotgun (WGS) entry which is preliminary data.</text>
</comment>
<evidence type="ECO:0000256" key="3">
    <source>
        <dbReference type="ARBA" id="ARBA00022723"/>
    </source>
</evidence>
<dbReference type="Gene3D" id="2.30.40.10">
    <property type="entry name" value="Urease, subunit C, domain 1"/>
    <property type="match status" value="1"/>
</dbReference>
<dbReference type="EMBL" id="JBHRTK010000004">
    <property type="protein sequence ID" value="MFC3205397.1"/>
    <property type="molecule type" value="Genomic_DNA"/>
</dbReference>
<dbReference type="NCBIfam" id="TIGR02033">
    <property type="entry name" value="D-hydantoinase"/>
    <property type="match status" value="1"/>
</dbReference>
<comment type="cofactor">
    <cofactor evidence="1">
        <name>Zn(2+)</name>
        <dbReference type="ChEBI" id="CHEBI:29105"/>
    </cofactor>
</comment>
<organism evidence="6 7">
    <name type="scientific">Aquamicrobium soli</name>
    <dbReference type="NCBI Taxonomy" id="1811518"/>
    <lineage>
        <taxon>Bacteria</taxon>
        <taxon>Pseudomonadati</taxon>
        <taxon>Pseudomonadota</taxon>
        <taxon>Alphaproteobacteria</taxon>
        <taxon>Hyphomicrobiales</taxon>
        <taxon>Phyllobacteriaceae</taxon>
        <taxon>Aquamicrobium</taxon>
    </lineage>
</organism>
<keyword evidence="7" id="KW-1185">Reference proteome</keyword>